<comment type="caution">
    <text evidence="1">The sequence shown here is derived from an EMBL/GenBank/DDBJ whole genome shotgun (WGS) entry which is preliminary data.</text>
</comment>
<protein>
    <submittedName>
        <fullName evidence="1">DUF3866 family protein</fullName>
    </submittedName>
</protein>
<proteinExistence type="predicted"/>
<dbReference type="RefSeq" id="WP_270885775.1">
    <property type="nucleotide sequence ID" value="NZ_JAQFVF010000092.1"/>
</dbReference>
<dbReference type="InterPro" id="IPR024479">
    <property type="entry name" value="DUF3866"/>
</dbReference>
<organism evidence="1 2">
    <name type="scientific">Paenibacillus aestuarii</name>
    <dbReference type="NCBI Taxonomy" id="516965"/>
    <lineage>
        <taxon>Bacteria</taxon>
        <taxon>Bacillati</taxon>
        <taxon>Bacillota</taxon>
        <taxon>Bacilli</taxon>
        <taxon>Bacillales</taxon>
        <taxon>Paenibacillaceae</taxon>
        <taxon>Paenibacillus</taxon>
    </lineage>
</organism>
<sequence>MVIWEQGVVTAVVAVRVGVQIVSVQEASTGSGTSLALHYTECGELVPGDEVLLNVSAVRLGLGTGGYHFVAAVLNRPLAQADAKPAGHMMKLNYTPLQRVACSVEEQTSPYHELFLEHQSLEGMPVLLGELHSMLPAALCWLRYRMGKEADKLRIAYIMTDGGALPLVWSEHVAVLERLGWLHTTITYGQAYGGKLEAVNKFSALLAAKHAAQADLCIVTMGPGIRGTGTRYGYSGLEVGELVNAVHALEGMPIVMPRISFGDIRPRHYGISHHTRTALKLAARCQAILPLPCLAKAEQAVLERQVAEEGLYAQHRIVPVSGITMERVQAALRLYPVKITSMGRGMEEDPAFMKAICAAAEFAWNAHIR</sequence>
<evidence type="ECO:0000313" key="1">
    <source>
        <dbReference type="EMBL" id="MFC5447999.1"/>
    </source>
</evidence>
<dbReference type="Proteomes" id="UP001596044">
    <property type="component" value="Unassembled WGS sequence"/>
</dbReference>
<keyword evidence="2" id="KW-1185">Reference proteome</keyword>
<reference evidence="2" key="1">
    <citation type="journal article" date="2019" name="Int. J. Syst. Evol. Microbiol.">
        <title>The Global Catalogue of Microorganisms (GCM) 10K type strain sequencing project: providing services to taxonomists for standard genome sequencing and annotation.</title>
        <authorList>
            <consortium name="The Broad Institute Genomics Platform"/>
            <consortium name="The Broad Institute Genome Sequencing Center for Infectious Disease"/>
            <person name="Wu L."/>
            <person name="Ma J."/>
        </authorList>
    </citation>
    <scope>NUCLEOTIDE SEQUENCE [LARGE SCALE GENOMIC DNA]</scope>
    <source>
        <strain evidence="2">KACC 11904</strain>
    </source>
</reference>
<dbReference type="Pfam" id="PF12982">
    <property type="entry name" value="DUF3866"/>
    <property type="match status" value="1"/>
</dbReference>
<name>A0ABW0K455_9BACL</name>
<dbReference type="EMBL" id="JBHSMJ010000009">
    <property type="protein sequence ID" value="MFC5447999.1"/>
    <property type="molecule type" value="Genomic_DNA"/>
</dbReference>
<accession>A0ABW0K455</accession>
<gene>
    <name evidence="1" type="ORF">ACFPOG_06990</name>
</gene>
<evidence type="ECO:0000313" key="2">
    <source>
        <dbReference type="Proteomes" id="UP001596044"/>
    </source>
</evidence>